<keyword evidence="2" id="KW-1185">Reference proteome</keyword>
<sequence>MLMIGACPTLCSEGFTLGRQCVQPAPHNLENYHFSSKSRRELKCLGVELGVSVNNPNGVKGGRWLPHVSRALDVLLKQEKKEGTLEDSGQYTAVYAHMDHLAASSTNADVAGRAKHIKETMEDGSFLAFCHFLADLFSAINKYSFLLQRNDVILPQAVSSLRNLILNIEAMAVRPGPSGKLASFYAAMKRQRDAKEQEQEQEMQSQFMFRGVPIRKGEAGNMAKDGPISQTAPRLQKQIETTVAAIEEHGTDTAATKAVKCFQVLNHDVWPETAEKLVDYGIEEVTFLLDHFQCVVE</sequence>
<evidence type="ECO:0000313" key="2">
    <source>
        <dbReference type="Proteomes" id="UP000316079"/>
    </source>
</evidence>
<dbReference type="PANTHER" id="PTHR46880">
    <property type="entry name" value="RAS-ASSOCIATING DOMAIN-CONTAINING PROTEIN"/>
    <property type="match status" value="1"/>
</dbReference>
<dbReference type="AlphaFoldDB" id="A0A553NGU2"/>
<protein>
    <submittedName>
        <fullName evidence="1">Uncharacterized protein</fullName>
    </submittedName>
</protein>
<accession>A0A553NGU2</accession>
<organism evidence="1 2">
    <name type="scientific">Danionella cerebrum</name>
    <dbReference type="NCBI Taxonomy" id="2873325"/>
    <lineage>
        <taxon>Eukaryota</taxon>
        <taxon>Metazoa</taxon>
        <taxon>Chordata</taxon>
        <taxon>Craniata</taxon>
        <taxon>Vertebrata</taxon>
        <taxon>Euteleostomi</taxon>
        <taxon>Actinopterygii</taxon>
        <taxon>Neopterygii</taxon>
        <taxon>Teleostei</taxon>
        <taxon>Ostariophysi</taxon>
        <taxon>Cypriniformes</taxon>
        <taxon>Danionidae</taxon>
        <taxon>Danioninae</taxon>
        <taxon>Danionella</taxon>
    </lineage>
</organism>
<comment type="caution">
    <text evidence="1">The sequence shown here is derived from an EMBL/GenBank/DDBJ whole genome shotgun (WGS) entry which is preliminary data.</text>
</comment>
<dbReference type="STRING" id="623744.A0A553NGU2"/>
<dbReference type="EMBL" id="SRMA01026979">
    <property type="protein sequence ID" value="TRY64651.1"/>
    <property type="molecule type" value="Genomic_DNA"/>
</dbReference>
<dbReference type="OrthoDB" id="8851032at2759"/>
<dbReference type="PANTHER" id="PTHR46880:SF5">
    <property type="entry name" value="DUF4371 DOMAIN-CONTAINING PROTEIN"/>
    <property type="match status" value="1"/>
</dbReference>
<name>A0A553NGU2_9TELE</name>
<proteinExistence type="predicted"/>
<evidence type="ECO:0000313" key="1">
    <source>
        <dbReference type="EMBL" id="TRY64651.1"/>
    </source>
</evidence>
<dbReference type="Proteomes" id="UP000316079">
    <property type="component" value="Unassembled WGS sequence"/>
</dbReference>
<gene>
    <name evidence="1" type="ORF">DNTS_034847</name>
</gene>
<feature type="non-terminal residue" evidence="1">
    <location>
        <position position="297"/>
    </location>
</feature>
<reference evidence="1 2" key="1">
    <citation type="journal article" date="2019" name="Sci. Data">
        <title>Hybrid genome assembly and annotation of Danionella translucida.</title>
        <authorList>
            <person name="Kadobianskyi M."/>
            <person name="Schulze L."/>
            <person name="Schuelke M."/>
            <person name="Judkewitz B."/>
        </authorList>
    </citation>
    <scope>NUCLEOTIDE SEQUENCE [LARGE SCALE GENOMIC DNA]</scope>
    <source>
        <strain evidence="1 2">Bolton</strain>
    </source>
</reference>